<accession>A0A1J1HT33</accession>
<dbReference type="PANTHER" id="PTHR22872">
    <property type="entry name" value="BTK-BINDING PROTEIN-RELATED"/>
    <property type="match status" value="1"/>
</dbReference>
<dbReference type="STRING" id="568069.A0A1J1HT33"/>
<feature type="domain" description="RRM" evidence="8">
    <location>
        <begin position="210"/>
        <end position="285"/>
    </location>
</feature>
<protein>
    <submittedName>
        <fullName evidence="9">CLUMA_CG004840, isoform A</fullName>
    </submittedName>
</protein>
<gene>
    <name evidence="9" type="ORF">CLUMA_CG004840</name>
</gene>
<evidence type="ECO:0000256" key="6">
    <source>
        <dbReference type="SAM" id="MobiDB-lite"/>
    </source>
</evidence>
<reference evidence="9 10" key="1">
    <citation type="submission" date="2015-04" db="EMBL/GenBank/DDBJ databases">
        <authorList>
            <person name="Syromyatnikov M.Y."/>
            <person name="Popov V.N."/>
        </authorList>
    </citation>
    <scope>NUCLEOTIDE SEQUENCE [LARGE SCALE GENOMIC DNA]</scope>
</reference>
<dbReference type="Gene3D" id="3.30.70.330">
    <property type="match status" value="2"/>
</dbReference>
<keyword evidence="1" id="KW-0677">Repeat</keyword>
<evidence type="ECO:0000313" key="9">
    <source>
        <dbReference type="EMBL" id="CRK91155.1"/>
    </source>
</evidence>
<evidence type="ECO:0000256" key="5">
    <source>
        <dbReference type="PROSITE-ProRule" id="PRU00235"/>
    </source>
</evidence>
<dbReference type="PROSITE" id="PS50012">
    <property type="entry name" value="RCC1_3"/>
    <property type="match status" value="2"/>
</dbReference>
<dbReference type="CDD" id="cd18186">
    <property type="entry name" value="BTB_POZ_ZBTB_KLHL-like"/>
    <property type="match status" value="1"/>
</dbReference>
<dbReference type="SUPFAM" id="SSF48403">
    <property type="entry name" value="Ankyrin repeat"/>
    <property type="match status" value="1"/>
</dbReference>
<dbReference type="InterPro" id="IPR035979">
    <property type="entry name" value="RBD_domain_sf"/>
</dbReference>
<dbReference type="PROSITE" id="PS50297">
    <property type="entry name" value="ANK_REP_REGION"/>
    <property type="match status" value="1"/>
</dbReference>
<evidence type="ECO:0000256" key="2">
    <source>
        <dbReference type="ARBA" id="ARBA00022884"/>
    </source>
</evidence>
<feature type="repeat" description="RCC1" evidence="5">
    <location>
        <begin position="493"/>
        <end position="547"/>
    </location>
</feature>
<feature type="region of interest" description="Disordered" evidence="6">
    <location>
        <begin position="1236"/>
        <end position="1274"/>
    </location>
</feature>
<feature type="domain" description="BTB" evidence="7">
    <location>
        <begin position="993"/>
        <end position="1059"/>
    </location>
</feature>
<feature type="repeat" description="ANK" evidence="3">
    <location>
        <begin position="358"/>
        <end position="390"/>
    </location>
</feature>
<feature type="compositionally biased region" description="Polar residues" evidence="6">
    <location>
        <begin position="1236"/>
        <end position="1248"/>
    </location>
</feature>
<proteinExistence type="predicted"/>
<feature type="region of interest" description="Disordered" evidence="6">
    <location>
        <begin position="1365"/>
        <end position="1391"/>
    </location>
</feature>
<dbReference type="Pfam" id="PF12796">
    <property type="entry name" value="Ank_2"/>
    <property type="match status" value="1"/>
</dbReference>
<dbReference type="InterPro" id="IPR011333">
    <property type="entry name" value="SKP1/BTB/POZ_sf"/>
</dbReference>
<keyword evidence="3" id="KW-0040">ANK repeat</keyword>
<dbReference type="Gene3D" id="1.25.40.20">
    <property type="entry name" value="Ankyrin repeat-containing domain"/>
    <property type="match status" value="1"/>
</dbReference>
<feature type="domain" description="BTB" evidence="7">
    <location>
        <begin position="856"/>
        <end position="922"/>
    </location>
</feature>
<sequence length="1467" mass="169570">MLPSNRHNRFKADSLKQHTKEQRFNQSGYVRKWHKTYTSEPKKSHPNNILRINILDSYYQITTDILYYLFCQYGNVQRIVIFVTNGAMIEFDSIEGASLAKKYLNGFCLFSGCNKMQIEFAWTSKLFVKHNDVQKSWDYSKTPYNPNSSYQTQRNYQEQDMNQITYGASFQNYQSSQSYFNTRNINGDYSISHFNQNLTSFAKTPLQQPSIVLVSGLPEDVTNPDMLFNLLSLYGNISRIQFLFNLQGSAIVQMFDAVSADNCIKFLNHINIGMNGVLQVFWSDQHVFPSNKNAFMLRDGVWSFKDFADSKNQRFLIPRPSYWIQPPSKIIRFYNLPPNSSETDILAIFAMQNVPAIKGRSTLHMACSNSKPEIVEFLVRSGANVVQKDLETSWTPLHRAVQYISFDSAVILKRYGASFDSFDLDFTTPLQLLPSIPAKAVEKAVYVWGRNKNYNLGFGNASSRTHPDTLKGLPPIEKASVNRFHSLFLTSSRKLFGCGYGKEGRLGTGSESILTDPQEINVKFNHKNEKIENVYAGLTHSFIVTMKSVYGTGSNKYFQLGLKNVESTLSFMEIHIEKAHNDLKCLKCIIANDYHTVFVSHSAVFVCGLNVGQFGGIQESVPVPRVLSHPAMSKSHVEWVASNNASIFIYTHGDARSVNSGFNLCIFYNRKVKIYRNPLNEYLVQCCVSGGEMMYNSDEIVANSSQKPLTAIVMTEYKNLYIWYEDVMKFVRIHISSMFERQITSISTCGDDFLIIAKKHLFQATLQHKMSKNYQIESKDVEFTPRRDVEYSLSSKMSVKRIQYLSNVLKTYCDVDGESFMAILENGKVEVKDRPKEKYDFTSLLDSDHYIYSGIMDVMFNVQQESFYANRFVVSSQCVHLKNLIDREIVNKVCTIKDERLTPAMFRCILLWIYKADLNEQDLTDVFINQKDSKRFEIAVNNFYDIAVEWNLKSVVASLIKFKTFNKILKQPESVNNVTTFKWFSMENLPELYDVTILLNDNQIIKAHKVVLMMRIEYFKMMFAHSWSEGSSIDLRHISINFMKPIIQFAYDNNVDMIMKANFTDNFMFNMCTILDQYLIENVKNIFETMLMKKVNLRNCVENLEFSYTFNCLLLREHCHEFICLNLSRLLESNIFDNIDLNIMKELNLYYRKYFKLETESCHIITPAFDAPSEEEIDKVVGDFDLSSYCDAMEQTLNKPQKTRKKMTKSEILKRNYEKEGMKNMRDEEVFEIASPTSPELNNSFNNDKTNEHDDDCSNNWQKKKKERKNSGKSRVLTAAKVNEILKNDEVVQDDNMMVELKSFRKSLSEEPSEPLRNSITLADFGIKTKKKVVEVSPKVETTSIEVEKAKSAWNMDNVDLHPINIQNPSDPFNLSSTKKGSSSKKSPKVVNKPLIERNFTSIIRDEYKDKSNYEKIKSKSLILTQIEEQAIMELSEFYNIENIFDENITIRRKVQSSARNLSQWQH</sequence>
<evidence type="ECO:0000256" key="4">
    <source>
        <dbReference type="PROSITE-ProRule" id="PRU00176"/>
    </source>
</evidence>
<dbReference type="OrthoDB" id="1893551at2759"/>
<name>A0A1J1HT33_9DIPT</name>
<evidence type="ECO:0000256" key="3">
    <source>
        <dbReference type="PROSITE-ProRule" id="PRU00023"/>
    </source>
</evidence>
<dbReference type="InterPro" id="IPR000504">
    <property type="entry name" value="RRM_dom"/>
</dbReference>
<organism evidence="9 10">
    <name type="scientific">Clunio marinus</name>
    <dbReference type="NCBI Taxonomy" id="568069"/>
    <lineage>
        <taxon>Eukaryota</taxon>
        <taxon>Metazoa</taxon>
        <taxon>Ecdysozoa</taxon>
        <taxon>Arthropoda</taxon>
        <taxon>Hexapoda</taxon>
        <taxon>Insecta</taxon>
        <taxon>Pterygota</taxon>
        <taxon>Neoptera</taxon>
        <taxon>Endopterygota</taxon>
        <taxon>Diptera</taxon>
        <taxon>Nematocera</taxon>
        <taxon>Chironomoidea</taxon>
        <taxon>Chironomidae</taxon>
        <taxon>Clunio</taxon>
    </lineage>
</organism>
<feature type="repeat" description="RCC1" evidence="5">
    <location>
        <begin position="443"/>
        <end position="492"/>
    </location>
</feature>
<evidence type="ECO:0000259" key="7">
    <source>
        <dbReference type="PROSITE" id="PS50097"/>
    </source>
</evidence>
<dbReference type="Gene3D" id="3.30.710.10">
    <property type="entry name" value="Potassium Channel Kv1.1, Chain A"/>
    <property type="match status" value="2"/>
</dbReference>
<dbReference type="PANTHER" id="PTHR22872:SF2">
    <property type="entry name" value="INHIBITOR OF BRUTON TYROSINE KINASE"/>
    <property type="match status" value="1"/>
</dbReference>
<dbReference type="SMART" id="SM00225">
    <property type="entry name" value="BTB"/>
    <property type="match status" value="2"/>
</dbReference>
<dbReference type="Gene3D" id="2.130.10.30">
    <property type="entry name" value="Regulator of chromosome condensation 1/beta-lactamase-inhibitor protein II"/>
    <property type="match status" value="1"/>
</dbReference>
<dbReference type="InterPro" id="IPR002110">
    <property type="entry name" value="Ankyrin_rpt"/>
</dbReference>
<dbReference type="SUPFAM" id="SSF50985">
    <property type="entry name" value="RCC1/BLIP-II"/>
    <property type="match status" value="1"/>
</dbReference>
<dbReference type="GO" id="GO:0003723">
    <property type="term" value="F:RNA binding"/>
    <property type="evidence" value="ECO:0007669"/>
    <property type="project" value="UniProtKB-UniRule"/>
</dbReference>
<dbReference type="SUPFAM" id="SSF54928">
    <property type="entry name" value="RNA-binding domain, RBD"/>
    <property type="match status" value="2"/>
</dbReference>
<evidence type="ECO:0000256" key="1">
    <source>
        <dbReference type="ARBA" id="ARBA00022737"/>
    </source>
</evidence>
<dbReference type="SMART" id="SM00360">
    <property type="entry name" value="RRM"/>
    <property type="match status" value="2"/>
</dbReference>
<dbReference type="Pfam" id="PF13893">
    <property type="entry name" value="RRM_5"/>
    <property type="match status" value="2"/>
</dbReference>
<dbReference type="SUPFAM" id="SSF54695">
    <property type="entry name" value="POZ domain"/>
    <property type="match status" value="2"/>
</dbReference>
<dbReference type="InterPro" id="IPR000408">
    <property type="entry name" value="Reg_chr_condens"/>
</dbReference>
<dbReference type="Proteomes" id="UP000183832">
    <property type="component" value="Unassembled WGS sequence"/>
</dbReference>
<dbReference type="InterPro" id="IPR009091">
    <property type="entry name" value="RCC1/BLIP-II"/>
</dbReference>
<dbReference type="Pfam" id="PF00415">
    <property type="entry name" value="RCC1"/>
    <property type="match status" value="1"/>
</dbReference>
<feature type="compositionally biased region" description="Basic residues" evidence="6">
    <location>
        <begin position="1262"/>
        <end position="1272"/>
    </location>
</feature>
<dbReference type="EMBL" id="CVRI01000020">
    <property type="protein sequence ID" value="CRK91155.1"/>
    <property type="molecule type" value="Genomic_DNA"/>
</dbReference>
<dbReference type="InterPro" id="IPR000210">
    <property type="entry name" value="BTB/POZ_dom"/>
</dbReference>
<dbReference type="InterPro" id="IPR051625">
    <property type="entry name" value="Signaling_Regulatory_Domain"/>
</dbReference>
<dbReference type="SMART" id="SM00248">
    <property type="entry name" value="ANK"/>
    <property type="match status" value="3"/>
</dbReference>
<keyword evidence="2 4" id="KW-0694">RNA-binding</keyword>
<dbReference type="CDD" id="cd18500">
    <property type="entry name" value="BACK_IBtk"/>
    <property type="match status" value="1"/>
</dbReference>
<dbReference type="PROSITE" id="PS50102">
    <property type="entry name" value="RRM"/>
    <property type="match status" value="2"/>
</dbReference>
<dbReference type="PROSITE" id="PS50088">
    <property type="entry name" value="ANK_REPEAT"/>
    <property type="match status" value="1"/>
</dbReference>
<evidence type="ECO:0000313" key="10">
    <source>
        <dbReference type="Proteomes" id="UP000183832"/>
    </source>
</evidence>
<dbReference type="InterPro" id="IPR012677">
    <property type="entry name" value="Nucleotide-bd_a/b_plait_sf"/>
</dbReference>
<dbReference type="PROSITE" id="PS50097">
    <property type="entry name" value="BTB"/>
    <property type="match status" value="2"/>
</dbReference>
<feature type="domain" description="RRM" evidence="8">
    <location>
        <begin position="48"/>
        <end position="123"/>
    </location>
</feature>
<dbReference type="Pfam" id="PF00651">
    <property type="entry name" value="BTB"/>
    <property type="match status" value="2"/>
</dbReference>
<evidence type="ECO:0000259" key="8">
    <source>
        <dbReference type="PROSITE" id="PS50102"/>
    </source>
</evidence>
<keyword evidence="10" id="KW-1185">Reference proteome</keyword>
<dbReference type="InterPro" id="IPR036770">
    <property type="entry name" value="Ankyrin_rpt-contain_sf"/>
</dbReference>